<sequence length="119" mass="13776">MSEASVQTVARPRKRQFPRGYAYPINYSVYAPLAEELGITGVTLTNLNAYWQFRFKLMNACDVPNKCFQGIGLEGSTSMAVVFADNYTRERMKVDEELVQRVKKFLKTEEDPKWYFLSD</sequence>
<organism evidence="1 2">
    <name type="scientific">Sparassis crispa</name>
    <dbReference type="NCBI Taxonomy" id="139825"/>
    <lineage>
        <taxon>Eukaryota</taxon>
        <taxon>Fungi</taxon>
        <taxon>Dikarya</taxon>
        <taxon>Basidiomycota</taxon>
        <taxon>Agaricomycotina</taxon>
        <taxon>Agaricomycetes</taxon>
        <taxon>Polyporales</taxon>
        <taxon>Sparassidaceae</taxon>
        <taxon>Sparassis</taxon>
    </lineage>
</organism>
<evidence type="ECO:0000313" key="1">
    <source>
        <dbReference type="EMBL" id="GBE89140.1"/>
    </source>
</evidence>
<protein>
    <submittedName>
        <fullName evidence="1">Uncharacterized protein</fullName>
    </submittedName>
</protein>
<dbReference type="Proteomes" id="UP000287166">
    <property type="component" value="Unassembled WGS sequence"/>
</dbReference>
<dbReference type="InParanoid" id="A0A401H464"/>
<gene>
    <name evidence="1" type="ORF">SCP_1501460</name>
</gene>
<name>A0A401H464_9APHY</name>
<reference evidence="1 2" key="1">
    <citation type="journal article" date="2018" name="Sci. Rep.">
        <title>Genome sequence of the cauliflower mushroom Sparassis crispa (Hanabiratake) and its association with beneficial usage.</title>
        <authorList>
            <person name="Kiyama R."/>
            <person name="Furutani Y."/>
            <person name="Kawaguchi K."/>
            <person name="Nakanishi T."/>
        </authorList>
    </citation>
    <scope>NUCLEOTIDE SEQUENCE [LARGE SCALE GENOMIC DNA]</scope>
</reference>
<evidence type="ECO:0000313" key="2">
    <source>
        <dbReference type="Proteomes" id="UP000287166"/>
    </source>
</evidence>
<accession>A0A401H464</accession>
<dbReference type="GeneID" id="38786057"/>
<comment type="caution">
    <text evidence="1">The sequence shown here is derived from an EMBL/GenBank/DDBJ whole genome shotgun (WGS) entry which is preliminary data.</text>
</comment>
<keyword evidence="2" id="KW-1185">Reference proteome</keyword>
<dbReference type="AlphaFoldDB" id="A0A401H464"/>
<proteinExistence type="predicted"/>
<dbReference type="EMBL" id="BFAD01000015">
    <property type="protein sequence ID" value="GBE89140.1"/>
    <property type="molecule type" value="Genomic_DNA"/>
</dbReference>
<dbReference type="RefSeq" id="XP_027620053.1">
    <property type="nucleotide sequence ID" value="XM_027764252.1"/>
</dbReference>